<dbReference type="InterPro" id="IPR013763">
    <property type="entry name" value="Cyclin-like_dom"/>
</dbReference>
<dbReference type="GO" id="GO:0016538">
    <property type="term" value="F:cyclin-dependent protein serine/threonine kinase regulator activity"/>
    <property type="evidence" value="ECO:0007669"/>
    <property type="project" value="InterPro"/>
</dbReference>
<keyword evidence="2" id="KW-0132">Cell division</keyword>
<dbReference type="PRINTS" id="PR01217">
    <property type="entry name" value="PRICHEXTENSN"/>
</dbReference>
<dbReference type="FunFam" id="1.10.472.10:FF:000021">
    <property type="entry name" value="Cyclin-K (Predicted)"/>
    <property type="match status" value="1"/>
</dbReference>
<sequence length="591" mass="65860">MKENKENSSPSVNLANLDHTKPCWYWDKKDLAHTPSQLEGLDPATEARYRREGARFIFDVGTRLGLHYDTLATGIIYFHRFYMFHSFKQFPRYVTGACCLFLAGKVEETPKKCKDIIKTARSLLNDVQFGQFGDDPKVKILILKLISSYLQKYSIPNCLFLPIFISYNFSDCFSGDKNKIQKLVQMAWTFVNDSLCTTLSLQWEPEIIAVAVMYLAGRLCKFEIQEWTSKPMYRRWWEQFVQDVPVDVLEDICHQILDLYSQGKQQMPHHTPHQLQQPPSLQSTPQAPTVQQSQQSQSSEQSQTQQQKESQQSAQQQQQQQQQTQAQQSKKPSPQSSPPRQIKRPASTSQLGTYKCFLEPPPPSKISKIETSHPPIPPAHPPPERKPPPLTTAVSMGEAEQSTTVDSVDMPKVQIPPPAHPAPVHQPPPLPHRPPPPPPTSYITGMSTTNSYMSGEGYQSLQSMMKTEGPTYGALPPAYGPPTHLPYHPHVYPPNPPPPVPPPPPTSFPPPNIPPPTPGYPPPPTYNPNFPPPRLPPTHAVPPHPPPGLGMPPASYPPPTVPPGGQPPVPPPIPPPGMPPVAGLGRATWMR</sequence>
<dbReference type="Pfam" id="PF21797">
    <property type="entry name" value="CycT2-like_C"/>
    <property type="match status" value="1"/>
</dbReference>
<gene>
    <name evidence="14" type="primary">Ccnk</name>
    <name evidence="14" type="ORF">FREGRA_R12915</name>
</gene>
<keyword evidence="7" id="KW-0539">Nucleus</keyword>
<feature type="compositionally biased region" description="Pro residues" evidence="12">
    <location>
        <begin position="491"/>
        <end position="579"/>
    </location>
</feature>
<dbReference type="EMBL" id="VZZT01001842">
    <property type="protein sequence ID" value="NXW08315.1"/>
    <property type="molecule type" value="Genomic_DNA"/>
</dbReference>
<feature type="compositionally biased region" description="Polar residues" evidence="12">
    <location>
        <begin position="441"/>
        <end position="455"/>
    </location>
</feature>
<keyword evidence="3" id="KW-0498">Mitosis</keyword>
<evidence type="ECO:0000256" key="2">
    <source>
        <dbReference type="ARBA" id="ARBA00022618"/>
    </source>
</evidence>
<evidence type="ECO:0000256" key="11">
    <source>
        <dbReference type="RuleBase" id="RU000383"/>
    </source>
</evidence>
<protein>
    <recommendedName>
        <fullName evidence="10">Cyclin-K</fullName>
    </recommendedName>
</protein>
<dbReference type="InterPro" id="IPR006671">
    <property type="entry name" value="Cyclin_N"/>
</dbReference>
<evidence type="ECO:0000256" key="3">
    <source>
        <dbReference type="ARBA" id="ARBA00022776"/>
    </source>
</evidence>
<keyword evidence="5 11" id="KW-0195">Cyclin</keyword>
<name>A0A7L3Z3Q0_FREGA</name>
<dbReference type="GO" id="GO:0051301">
    <property type="term" value="P:cell division"/>
    <property type="evidence" value="ECO:0007669"/>
    <property type="project" value="UniProtKB-KW"/>
</dbReference>
<evidence type="ECO:0000256" key="10">
    <source>
        <dbReference type="ARBA" id="ARBA00073757"/>
    </source>
</evidence>
<dbReference type="SMART" id="SM00385">
    <property type="entry name" value="CYCLIN"/>
    <property type="match status" value="2"/>
</dbReference>
<proteinExistence type="inferred from homology"/>
<dbReference type="FunFam" id="1.10.472.10:FF:000018">
    <property type="entry name" value="Cyclin-K (Predicted)"/>
    <property type="match status" value="1"/>
</dbReference>
<organism evidence="14 15">
    <name type="scientific">Fregetta grallaria</name>
    <name type="common">White-bellied storm-petrel</name>
    <name type="synonym">Procellaria grallaria</name>
    <dbReference type="NCBI Taxonomy" id="79628"/>
    <lineage>
        <taxon>Eukaryota</taxon>
        <taxon>Metazoa</taxon>
        <taxon>Chordata</taxon>
        <taxon>Craniata</taxon>
        <taxon>Vertebrata</taxon>
        <taxon>Euteleostomi</taxon>
        <taxon>Archelosauria</taxon>
        <taxon>Archosauria</taxon>
        <taxon>Dinosauria</taxon>
        <taxon>Saurischia</taxon>
        <taxon>Theropoda</taxon>
        <taxon>Coelurosauria</taxon>
        <taxon>Aves</taxon>
        <taxon>Neognathae</taxon>
        <taxon>Neoaves</taxon>
        <taxon>Aequornithes</taxon>
        <taxon>Procellariiformes</taxon>
        <taxon>Hydrobatidae</taxon>
        <taxon>Fregetta</taxon>
    </lineage>
</organism>
<evidence type="ECO:0000256" key="9">
    <source>
        <dbReference type="ARBA" id="ARBA00054991"/>
    </source>
</evidence>
<evidence type="ECO:0000259" key="13">
    <source>
        <dbReference type="SMART" id="SM00385"/>
    </source>
</evidence>
<evidence type="ECO:0000256" key="6">
    <source>
        <dbReference type="ARBA" id="ARBA00023163"/>
    </source>
</evidence>
<accession>A0A7L3Z3Q0</accession>
<evidence type="ECO:0000256" key="8">
    <source>
        <dbReference type="ARBA" id="ARBA00023306"/>
    </source>
</evidence>
<keyword evidence="4" id="KW-0805">Transcription regulation</keyword>
<comment type="similarity">
    <text evidence="11">Belongs to the cyclin family.</text>
</comment>
<feature type="non-terminal residue" evidence="14">
    <location>
        <position position="1"/>
    </location>
</feature>
<evidence type="ECO:0000313" key="15">
    <source>
        <dbReference type="Proteomes" id="UP000563060"/>
    </source>
</evidence>
<dbReference type="SUPFAM" id="SSF47954">
    <property type="entry name" value="Cyclin-like"/>
    <property type="match status" value="2"/>
</dbReference>
<dbReference type="AlphaFoldDB" id="A0A7L3Z3Q0"/>
<dbReference type="CDD" id="cd20531">
    <property type="entry name" value="CYCLIN_CCNK_rpt2"/>
    <property type="match status" value="1"/>
</dbReference>
<evidence type="ECO:0000256" key="1">
    <source>
        <dbReference type="ARBA" id="ARBA00004123"/>
    </source>
</evidence>
<keyword evidence="8" id="KW-0131">Cell cycle</keyword>
<feature type="region of interest" description="Disordered" evidence="12">
    <location>
        <begin position="264"/>
        <end position="455"/>
    </location>
</feature>
<keyword evidence="15" id="KW-1185">Reference proteome</keyword>
<feature type="non-terminal residue" evidence="14">
    <location>
        <position position="591"/>
    </location>
</feature>
<comment type="caution">
    <text evidence="14">The sequence shown here is derived from an EMBL/GenBank/DDBJ whole genome shotgun (WGS) entry which is preliminary data.</text>
</comment>
<evidence type="ECO:0000256" key="4">
    <source>
        <dbReference type="ARBA" id="ARBA00023015"/>
    </source>
</evidence>
<dbReference type="Proteomes" id="UP000563060">
    <property type="component" value="Unassembled WGS sequence"/>
</dbReference>
<comment type="function">
    <text evidence="9">Regulatory subunit of cyclin-dependent kinases that mediates activation of target kinases. Plays a role in transcriptional regulation via its role in regulating the phosphorylation of the C-terminal domain (CTD) of the large subunit of RNA polymerase II (POLR2A).</text>
</comment>
<evidence type="ECO:0000256" key="5">
    <source>
        <dbReference type="ARBA" id="ARBA00023127"/>
    </source>
</evidence>
<evidence type="ECO:0000256" key="7">
    <source>
        <dbReference type="ARBA" id="ARBA00023242"/>
    </source>
</evidence>
<dbReference type="InterPro" id="IPR043198">
    <property type="entry name" value="Cyclin/Ssn8"/>
</dbReference>
<dbReference type="Gene3D" id="1.10.472.10">
    <property type="entry name" value="Cyclin-like"/>
    <property type="match status" value="2"/>
</dbReference>
<dbReference type="CDD" id="cd20530">
    <property type="entry name" value="CYCLIN_CCNK_rpt1"/>
    <property type="match status" value="1"/>
</dbReference>
<comment type="subcellular location">
    <subcellularLocation>
        <location evidence="1">Nucleus</location>
    </subcellularLocation>
</comment>
<dbReference type="GO" id="GO:0006357">
    <property type="term" value="P:regulation of transcription by RNA polymerase II"/>
    <property type="evidence" value="ECO:0007669"/>
    <property type="project" value="InterPro"/>
</dbReference>
<feature type="region of interest" description="Disordered" evidence="12">
    <location>
        <begin position="467"/>
        <end position="591"/>
    </location>
</feature>
<feature type="domain" description="Cyclin-like" evidence="13">
    <location>
        <begin position="158"/>
        <end position="258"/>
    </location>
</feature>
<feature type="compositionally biased region" description="Low complexity" evidence="12">
    <location>
        <begin position="265"/>
        <end position="334"/>
    </location>
</feature>
<dbReference type="InterPro" id="IPR036915">
    <property type="entry name" value="Cyclin-like_sf"/>
</dbReference>
<dbReference type="Pfam" id="PF00134">
    <property type="entry name" value="Cyclin_N"/>
    <property type="match status" value="1"/>
</dbReference>
<dbReference type="GO" id="GO:0005634">
    <property type="term" value="C:nucleus"/>
    <property type="evidence" value="ECO:0007669"/>
    <property type="project" value="UniProtKB-SubCell"/>
</dbReference>
<reference evidence="14 15" key="1">
    <citation type="submission" date="2019-09" db="EMBL/GenBank/DDBJ databases">
        <title>Bird 10,000 Genomes (B10K) Project - Family phase.</title>
        <authorList>
            <person name="Zhang G."/>
        </authorList>
    </citation>
    <scope>NUCLEOTIDE SEQUENCE [LARGE SCALE GENOMIC DNA]</scope>
    <source>
        <strain evidence="14">B10K-DU-006-09</strain>
        <tissue evidence="14">Muscle</tissue>
    </source>
</reference>
<feature type="domain" description="Cyclin-like" evidence="13">
    <location>
        <begin position="55"/>
        <end position="148"/>
    </location>
</feature>
<evidence type="ECO:0000313" key="14">
    <source>
        <dbReference type="EMBL" id="NXW08315.1"/>
    </source>
</evidence>
<dbReference type="PANTHER" id="PTHR10026">
    <property type="entry name" value="CYCLIN"/>
    <property type="match status" value="1"/>
</dbReference>
<feature type="compositionally biased region" description="Pro residues" evidence="12">
    <location>
        <begin position="414"/>
        <end position="440"/>
    </location>
</feature>
<keyword evidence="6" id="KW-0804">Transcription</keyword>
<evidence type="ECO:0000256" key="12">
    <source>
        <dbReference type="SAM" id="MobiDB-lite"/>
    </source>
</evidence>